<dbReference type="EMBL" id="KB870808">
    <property type="protein sequence ID" value="EOA28210.1"/>
    <property type="molecule type" value="Genomic_DNA"/>
</dbReference>
<dbReference type="Pfam" id="PF00537">
    <property type="entry name" value="Toxin_3"/>
    <property type="match status" value="1"/>
</dbReference>
<evidence type="ECO:0000256" key="2">
    <source>
        <dbReference type="ARBA" id="ARBA00022525"/>
    </source>
</evidence>
<proteinExistence type="inferred from homology"/>
<evidence type="ECO:0000259" key="8">
    <source>
        <dbReference type="SMART" id="SM00505"/>
    </source>
</evidence>
<evidence type="ECO:0000313" key="9">
    <source>
        <dbReference type="EMBL" id="EOA28210.1"/>
    </source>
</evidence>
<keyword evidence="5" id="KW-0611">Plant defense</keyword>
<evidence type="ECO:0000256" key="4">
    <source>
        <dbReference type="ARBA" id="ARBA00022577"/>
    </source>
</evidence>
<gene>
    <name evidence="9" type="ORF">CARUB_v10024400mg</name>
</gene>
<dbReference type="GO" id="GO:0050832">
    <property type="term" value="P:defense response to fungus"/>
    <property type="evidence" value="ECO:0007669"/>
    <property type="project" value="UniProtKB-KW"/>
</dbReference>
<dbReference type="InterPro" id="IPR002061">
    <property type="entry name" value="Scorpion_toxinL/defensin"/>
</dbReference>
<accession>R0HS77</accession>
<feature type="chain" id="PRO_5004352372" description="Knottins-like domain-containing protein" evidence="7">
    <location>
        <begin position="26"/>
        <end position="97"/>
    </location>
</feature>
<evidence type="ECO:0000256" key="3">
    <source>
        <dbReference type="ARBA" id="ARBA00022529"/>
    </source>
</evidence>
<dbReference type="GO" id="GO:0019871">
    <property type="term" value="F:sodium channel inhibitor activity"/>
    <property type="evidence" value="ECO:0007669"/>
    <property type="project" value="InterPro"/>
</dbReference>
<keyword evidence="2" id="KW-0964">Secreted</keyword>
<dbReference type="Proteomes" id="UP000029121">
    <property type="component" value="Unassembled WGS sequence"/>
</dbReference>
<feature type="signal peptide" evidence="7">
    <location>
        <begin position="1"/>
        <end position="25"/>
    </location>
</feature>
<name>R0HS77_9BRAS</name>
<keyword evidence="10" id="KW-1185">Reference proteome</keyword>
<dbReference type="SUPFAM" id="SSF57095">
    <property type="entry name" value="Scorpion toxin-like"/>
    <property type="match status" value="1"/>
</dbReference>
<keyword evidence="3" id="KW-0929">Antimicrobial</keyword>
<keyword evidence="7" id="KW-0732">Signal</keyword>
<feature type="domain" description="Knottins-like" evidence="8">
    <location>
        <begin position="36"/>
        <end position="83"/>
    </location>
</feature>
<comment type="similarity">
    <text evidence="6">Belongs to the DEFL family. Protease inhibitor I18 (RTI/MTI-2) subfamily.</text>
</comment>
<evidence type="ECO:0000256" key="7">
    <source>
        <dbReference type="SAM" id="SignalP"/>
    </source>
</evidence>
<keyword evidence="4" id="KW-0295">Fungicide</keyword>
<dbReference type="GO" id="GO:0005576">
    <property type="term" value="C:extracellular region"/>
    <property type="evidence" value="ECO:0007669"/>
    <property type="project" value="UniProtKB-SubCell"/>
</dbReference>
<dbReference type="SMART" id="SM00505">
    <property type="entry name" value="Knot1"/>
    <property type="match status" value="1"/>
</dbReference>
<dbReference type="InterPro" id="IPR003614">
    <property type="entry name" value="Knottins"/>
</dbReference>
<evidence type="ECO:0000256" key="1">
    <source>
        <dbReference type="ARBA" id="ARBA00004613"/>
    </source>
</evidence>
<sequence length="97" mass="10898">MAMATKSVSTLVIFLVLALAINVYAEMPKTEASKAACLREYVDASPFFCMDRIYPSLCYYKCRSDEGAKGGKCDDLTCYCDFCSKEPNFEQFLRTVV</sequence>
<protein>
    <recommendedName>
        <fullName evidence="8">Knottins-like domain-containing protein</fullName>
    </recommendedName>
</protein>
<evidence type="ECO:0000256" key="5">
    <source>
        <dbReference type="ARBA" id="ARBA00022821"/>
    </source>
</evidence>
<comment type="subcellular location">
    <subcellularLocation>
        <location evidence="1">Secreted</location>
    </subcellularLocation>
</comment>
<evidence type="ECO:0000256" key="6">
    <source>
        <dbReference type="ARBA" id="ARBA00038027"/>
    </source>
</evidence>
<evidence type="ECO:0000313" key="10">
    <source>
        <dbReference type="Proteomes" id="UP000029121"/>
    </source>
</evidence>
<organism evidence="9 10">
    <name type="scientific">Capsella rubella</name>
    <dbReference type="NCBI Taxonomy" id="81985"/>
    <lineage>
        <taxon>Eukaryota</taxon>
        <taxon>Viridiplantae</taxon>
        <taxon>Streptophyta</taxon>
        <taxon>Embryophyta</taxon>
        <taxon>Tracheophyta</taxon>
        <taxon>Spermatophyta</taxon>
        <taxon>Magnoliopsida</taxon>
        <taxon>eudicotyledons</taxon>
        <taxon>Gunneridae</taxon>
        <taxon>Pentapetalae</taxon>
        <taxon>rosids</taxon>
        <taxon>malvids</taxon>
        <taxon>Brassicales</taxon>
        <taxon>Brassicaceae</taxon>
        <taxon>Camelineae</taxon>
        <taxon>Capsella</taxon>
    </lineage>
</organism>
<reference evidence="10" key="1">
    <citation type="journal article" date="2013" name="Nat. Genet.">
        <title>The Capsella rubella genome and the genomic consequences of rapid mating system evolution.</title>
        <authorList>
            <person name="Slotte T."/>
            <person name="Hazzouri K.M."/>
            <person name="Agren J.A."/>
            <person name="Koenig D."/>
            <person name="Maumus F."/>
            <person name="Guo Y.L."/>
            <person name="Steige K."/>
            <person name="Platts A.E."/>
            <person name="Escobar J.S."/>
            <person name="Newman L.K."/>
            <person name="Wang W."/>
            <person name="Mandakova T."/>
            <person name="Vello E."/>
            <person name="Smith L.M."/>
            <person name="Henz S.R."/>
            <person name="Steffen J."/>
            <person name="Takuno S."/>
            <person name="Brandvain Y."/>
            <person name="Coop G."/>
            <person name="Andolfatto P."/>
            <person name="Hu T.T."/>
            <person name="Blanchette M."/>
            <person name="Clark R.M."/>
            <person name="Quesneville H."/>
            <person name="Nordborg M."/>
            <person name="Gaut B.S."/>
            <person name="Lysak M.A."/>
            <person name="Jenkins J."/>
            <person name="Grimwood J."/>
            <person name="Chapman J."/>
            <person name="Prochnik S."/>
            <person name="Shu S."/>
            <person name="Rokhsar D."/>
            <person name="Schmutz J."/>
            <person name="Weigel D."/>
            <person name="Wright S.I."/>
        </authorList>
    </citation>
    <scope>NUCLEOTIDE SEQUENCE [LARGE SCALE GENOMIC DNA]</scope>
    <source>
        <strain evidence="10">cv. Monte Gargano</strain>
    </source>
</reference>
<dbReference type="GO" id="GO:0031640">
    <property type="term" value="P:killing of cells of another organism"/>
    <property type="evidence" value="ECO:0007669"/>
    <property type="project" value="UniProtKB-KW"/>
</dbReference>
<dbReference type="Gene3D" id="3.30.30.10">
    <property type="entry name" value="Knottin, scorpion toxin-like"/>
    <property type="match status" value="1"/>
</dbReference>
<dbReference type="AlphaFoldDB" id="R0HS77"/>
<dbReference type="InterPro" id="IPR036574">
    <property type="entry name" value="Scorpion_toxin-like_sf"/>
</dbReference>